<proteinExistence type="predicted"/>
<feature type="coiled-coil region" evidence="1">
    <location>
        <begin position="425"/>
        <end position="459"/>
    </location>
</feature>
<dbReference type="AlphaFoldDB" id="A0A843SFX6"/>
<protein>
    <submittedName>
        <fullName evidence="2">Uncharacterized protein</fullName>
    </submittedName>
</protein>
<comment type="caution">
    <text evidence="2">The sequence shown here is derived from an EMBL/GenBank/DDBJ whole genome shotgun (WGS) entry which is preliminary data.</text>
</comment>
<organism evidence="2 3">
    <name type="scientific">Rugamonas rivuli</name>
    <dbReference type="NCBI Taxonomy" id="2743358"/>
    <lineage>
        <taxon>Bacteria</taxon>
        <taxon>Pseudomonadati</taxon>
        <taxon>Pseudomonadota</taxon>
        <taxon>Betaproteobacteria</taxon>
        <taxon>Burkholderiales</taxon>
        <taxon>Oxalobacteraceae</taxon>
        <taxon>Telluria group</taxon>
        <taxon>Rugamonas</taxon>
    </lineage>
</organism>
<evidence type="ECO:0000313" key="3">
    <source>
        <dbReference type="Proteomes" id="UP000444318"/>
    </source>
</evidence>
<keyword evidence="3" id="KW-1185">Reference proteome</keyword>
<dbReference type="RefSeq" id="WP_152805966.1">
    <property type="nucleotide sequence ID" value="NZ_WHUF01000004.1"/>
</dbReference>
<evidence type="ECO:0000313" key="2">
    <source>
        <dbReference type="EMBL" id="MQA20924.1"/>
    </source>
</evidence>
<name>A0A843SFX6_9BURK</name>
<reference evidence="2 3" key="1">
    <citation type="submission" date="2019-10" db="EMBL/GenBank/DDBJ databases">
        <title>Two novel species isolated from a subtropical stream in China.</title>
        <authorList>
            <person name="Lu H."/>
        </authorList>
    </citation>
    <scope>NUCLEOTIDE SEQUENCE [LARGE SCALE GENOMIC DNA]</scope>
    <source>
        <strain evidence="2 3">FT103W</strain>
    </source>
</reference>
<evidence type="ECO:0000256" key="1">
    <source>
        <dbReference type="SAM" id="Coils"/>
    </source>
</evidence>
<keyword evidence="1" id="KW-0175">Coiled coil</keyword>
<gene>
    <name evidence="2" type="ORF">GEV01_15490</name>
</gene>
<dbReference type="Proteomes" id="UP000444318">
    <property type="component" value="Unassembled WGS sequence"/>
</dbReference>
<accession>A0A843SFX6</accession>
<dbReference type="EMBL" id="WHUF01000004">
    <property type="protein sequence ID" value="MQA20924.1"/>
    <property type="molecule type" value="Genomic_DNA"/>
</dbReference>
<feature type="coiled-coil region" evidence="1">
    <location>
        <begin position="315"/>
        <end position="370"/>
    </location>
</feature>
<sequence>MEKDYYHLIIIKTIPKKLGNNMHLMPLRRIVAGTRPNEIHMHFTKCLAPSRSHVMKAVSVVLIAAMSSGCSVMPSQVAGPDIKPAGPDERKAGLKAQYVLNGKSVIYDKAFDESPAIMPVETSINGVQSQAMAMKGAYLDRQKYLLGEIDVVSNFQFVGIVVSAIGVATKSNAVRNSGAGAAGLSNLWSSHYALTVQAVNYGLAAQAMDCLSTEISSVAPSFWQLAYTPEGVFKSSRADFVLAGVSEADTNTAYNALTGMYVSLHSAIGKIDLKLRTLQSKVVLSTVTVADIQSAVTGQAAAKKGADATDGKPLLDAAKNAAQTAQQAANEAQKNVADKKAEYDHAVTLTDRAKDKFTAEDNRLQNAKEKSFTAQADLSEFDSVQMNTQSVTPQNQKNLIQKRLSDADSEKRQSQRRRDWLKKTLDDESVKLSQLNLELNNLQAAAATAKKEAEDKQNLVDLLKWGVVGRASQVPANVNACVVAMGN</sequence>